<comment type="caution">
    <text evidence="1">The sequence shown here is derived from an EMBL/GenBank/DDBJ whole genome shotgun (WGS) entry which is preliminary data.</text>
</comment>
<dbReference type="RefSeq" id="WP_379574313.1">
    <property type="nucleotide sequence ID" value="NZ_JBHUFV010000033.1"/>
</dbReference>
<gene>
    <name evidence="1" type="ORF">ACFSKW_22600</name>
</gene>
<organism evidence="1 2">
    <name type="scientific">Nonomuraea mangrovi</name>
    <dbReference type="NCBI Taxonomy" id="2316207"/>
    <lineage>
        <taxon>Bacteria</taxon>
        <taxon>Bacillati</taxon>
        <taxon>Actinomycetota</taxon>
        <taxon>Actinomycetes</taxon>
        <taxon>Streptosporangiales</taxon>
        <taxon>Streptosporangiaceae</taxon>
        <taxon>Nonomuraea</taxon>
    </lineage>
</organism>
<evidence type="ECO:0000313" key="1">
    <source>
        <dbReference type="EMBL" id="MFD1934263.1"/>
    </source>
</evidence>
<dbReference type="Proteomes" id="UP001597368">
    <property type="component" value="Unassembled WGS sequence"/>
</dbReference>
<evidence type="ECO:0000313" key="2">
    <source>
        <dbReference type="Proteomes" id="UP001597368"/>
    </source>
</evidence>
<protein>
    <submittedName>
        <fullName evidence="1">DUF2332 domain-containing protein</fullName>
    </submittedName>
</protein>
<sequence>MDDLARRYELFGRVEATGYRPLTEGIAADPALLKSLATLPPAKQQPNLLFAAVRYLGGPTTSYPEFSAFVRRSWPAVRATMMARSTQTNEAARCAALLPALGLLEGPLALIEVGASAGLCLFPDRYGYRYTRPDGAEHVVGPREGAFRCEVTGPAPLPDRVPGVVWRAGVDLNPLSVRDPDAVAWLKALVWPWQPERLANLERALAVARREPPRLVRGDLNDTVEELVAAAPEEATVVVFHTAVMPYLSEAERERFAATVRGLPCRWLANEGPARIPWARPPYPPPADRYVMALVMDDRPLAYAGPHGQSLSWFA</sequence>
<dbReference type="Pfam" id="PF10094">
    <property type="entry name" value="DUF2332"/>
    <property type="match status" value="1"/>
</dbReference>
<dbReference type="EMBL" id="JBHUFV010000033">
    <property type="protein sequence ID" value="MFD1934263.1"/>
    <property type="molecule type" value="Genomic_DNA"/>
</dbReference>
<dbReference type="InterPro" id="IPR011200">
    <property type="entry name" value="UCP012608"/>
</dbReference>
<proteinExistence type="predicted"/>
<accession>A0ABW4SXA1</accession>
<name>A0ABW4SXA1_9ACTN</name>
<keyword evidence="2" id="KW-1185">Reference proteome</keyword>
<reference evidence="2" key="1">
    <citation type="journal article" date="2019" name="Int. J. Syst. Evol. Microbiol.">
        <title>The Global Catalogue of Microorganisms (GCM) 10K type strain sequencing project: providing services to taxonomists for standard genome sequencing and annotation.</title>
        <authorList>
            <consortium name="The Broad Institute Genomics Platform"/>
            <consortium name="The Broad Institute Genome Sequencing Center for Infectious Disease"/>
            <person name="Wu L."/>
            <person name="Ma J."/>
        </authorList>
    </citation>
    <scope>NUCLEOTIDE SEQUENCE [LARGE SCALE GENOMIC DNA]</scope>
    <source>
        <strain evidence="2">ICMP 6774ER</strain>
    </source>
</reference>